<feature type="transmembrane region" description="Helical" evidence="1">
    <location>
        <begin position="209"/>
        <end position="234"/>
    </location>
</feature>
<dbReference type="Proteomes" id="UP001197214">
    <property type="component" value="Unassembled WGS sequence"/>
</dbReference>
<feature type="transmembrane region" description="Helical" evidence="1">
    <location>
        <begin position="56"/>
        <end position="80"/>
    </location>
</feature>
<dbReference type="EMBL" id="JAHWZX010000009">
    <property type="protein sequence ID" value="MBW4331347.1"/>
    <property type="molecule type" value="Genomic_DNA"/>
</dbReference>
<protein>
    <submittedName>
        <fullName evidence="2">Uncharacterized protein</fullName>
    </submittedName>
</protein>
<sequence>MLAEIKEAATRSLRFARWCPLLFALPVVVELIQHVIEVNNGFYDSLADMKAMQGAPARMAMGHVKVLMLMLAGFWVARFLAFDDDVRAARSINAKAAWLFVPVLAWGILNLVLVQDGPAIAVALGMEAEAASMLLLVFMVAGLIFSPCLSAWKVAAATGNDRIGFIRSIRLVRGSYLWALGFSLVVTLPLIAVHEGVALVVLGRGPIPTWLLLIADSLFVGFMAVIMVTTEYIIARRVTLRRDVPLLPEQVSGYGALPV</sequence>
<evidence type="ECO:0000313" key="2">
    <source>
        <dbReference type="EMBL" id="MBW4331347.1"/>
    </source>
</evidence>
<reference evidence="2 3" key="1">
    <citation type="submission" date="2021-07" db="EMBL/GenBank/DDBJ databases">
        <title>Stakelama flava sp. nov., a novel endophytic bacterium isolated from branch of Kandelia candel.</title>
        <authorList>
            <person name="Tuo L."/>
        </authorList>
    </citation>
    <scope>NUCLEOTIDE SEQUENCE [LARGE SCALE GENOMIC DNA]</scope>
    <source>
        <strain evidence="2 3">CBK3Z-3</strain>
    </source>
</reference>
<accession>A0ABS6XMC9</accession>
<organism evidence="2 3">
    <name type="scientific">Stakelama flava</name>
    <dbReference type="NCBI Taxonomy" id="2860338"/>
    <lineage>
        <taxon>Bacteria</taxon>
        <taxon>Pseudomonadati</taxon>
        <taxon>Pseudomonadota</taxon>
        <taxon>Alphaproteobacteria</taxon>
        <taxon>Sphingomonadales</taxon>
        <taxon>Sphingomonadaceae</taxon>
        <taxon>Stakelama</taxon>
    </lineage>
</organism>
<evidence type="ECO:0000313" key="3">
    <source>
        <dbReference type="Proteomes" id="UP001197214"/>
    </source>
</evidence>
<feature type="transmembrane region" description="Helical" evidence="1">
    <location>
        <begin position="133"/>
        <end position="155"/>
    </location>
</feature>
<feature type="transmembrane region" description="Helical" evidence="1">
    <location>
        <begin position="92"/>
        <end position="113"/>
    </location>
</feature>
<feature type="transmembrane region" description="Helical" evidence="1">
    <location>
        <begin position="15"/>
        <end position="36"/>
    </location>
</feature>
<dbReference type="RefSeq" id="WP_219238458.1">
    <property type="nucleotide sequence ID" value="NZ_JAHWZX010000009.1"/>
</dbReference>
<keyword evidence="1" id="KW-0472">Membrane</keyword>
<keyword evidence="1" id="KW-0812">Transmembrane</keyword>
<feature type="transmembrane region" description="Helical" evidence="1">
    <location>
        <begin position="176"/>
        <end position="203"/>
    </location>
</feature>
<gene>
    <name evidence="2" type="ORF">KY084_10730</name>
</gene>
<name>A0ABS6XMC9_9SPHN</name>
<evidence type="ECO:0000256" key="1">
    <source>
        <dbReference type="SAM" id="Phobius"/>
    </source>
</evidence>
<keyword evidence="1" id="KW-1133">Transmembrane helix</keyword>
<keyword evidence="3" id="KW-1185">Reference proteome</keyword>
<proteinExistence type="predicted"/>
<comment type="caution">
    <text evidence="2">The sequence shown here is derived from an EMBL/GenBank/DDBJ whole genome shotgun (WGS) entry which is preliminary data.</text>
</comment>